<evidence type="ECO:0000256" key="3">
    <source>
        <dbReference type="PROSITE-ProRule" id="PRU00446"/>
    </source>
</evidence>
<dbReference type="WBParaSite" id="ALUE_0000922101-mRNA-1">
    <property type="protein sequence ID" value="ALUE_0000922101-mRNA-1"/>
    <property type="gene ID" value="ALUE_0000922101"/>
</dbReference>
<evidence type="ECO:0000313" key="7">
    <source>
        <dbReference type="WBParaSite" id="ALUE_0000922101-mRNA-1"/>
    </source>
</evidence>
<keyword evidence="6" id="KW-1185">Reference proteome</keyword>
<dbReference type="PROSITE" id="PS51132">
    <property type="entry name" value="OLF"/>
    <property type="match status" value="1"/>
</dbReference>
<dbReference type="InterPro" id="IPR050605">
    <property type="entry name" value="Olfactomedin-like_domain"/>
</dbReference>
<comment type="caution">
    <text evidence="3">Lacks conserved residue(s) required for the propagation of feature annotation.</text>
</comment>
<evidence type="ECO:0000256" key="4">
    <source>
        <dbReference type="SAM" id="MobiDB-lite"/>
    </source>
</evidence>
<accession>A0A0M3HZP9</accession>
<reference evidence="7" key="1">
    <citation type="submission" date="2017-02" db="UniProtKB">
        <authorList>
            <consortium name="WormBaseParasite"/>
        </authorList>
    </citation>
    <scope>IDENTIFICATION</scope>
</reference>
<name>A0A0M3HZP9_ASCLU</name>
<evidence type="ECO:0000256" key="1">
    <source>
        <dbReference type="ARBA" id="ARBA00004613"/>
    </source>
</evidence>
<feature type="region of interest" description="Disordered" evidence="4">
    <location>
        <begin position="82"/>
        <end position="102"/>
    </location>
</feature>
<feature type="domain" description="Olfactomedin-like" evidence="5">
    <location>
        <begin position="102"/>
        <end position="346"/>
    </location>
</feature>
<dbReference type="InterPro" id="IPR003112">
    <property type="entry name" value="Olfac-like_dom"/>
</dbReference>
<evidence type="ECO:0000259" key="5">
    <source>
        <dbReference type="PROSITE" id="PS51132"/>
    </source>
</evidence>
<sequence length="346" mass="39521">MRLLSTTLIALSSVICLETFLIVCLLGKKANKHDERMTIRSGRERRASHARVVAHGDIFLPIYTKLSKKSLKSLCEKRVKTRSDEQVNKRKNTSRSERPNSGCAQITSILRPSIVASRLNKVGGVIRQGDRWFLSEYAMGYGIFEYANSSMLKHSRPSRVHWLQMTPHFDGTDNAVCEHEFFFYSSSSQHLYAMRLEAPSGIRSISLKRTPKPSIYAHSHSLVDLESEGGYLWVLYRANTFLHVTKIQCSTMLIVRQWTLRRVHPKGVVNAFVACGFLYTITQRSDVNVLSIVFDFEHSVYMEPPREIGRWECRATPSSVHYDPLSKTINVFDAGLIYTIVTKQIE</sequence>
<dbReference type="GO" id="GO:0007165">
    <property type="term" value="P:signal transduction"/>
    <property type="evidence" value="ECO:0007669"/>
    <property type="project" value="TreeGrafter"/>
</dbReference>
<proteinExistence type="predicted"/>
<dbReference type="PANTHER" id="PTHR23192:SF35">
    <property type="entry name" value="OLFACTOMEDIN-LIKE DOMAIN-CONTAINING PROTEIN"/>
    <property type="match status" value="1"/>
</dbReference>
<dbReference type="Pfam" id="PF02191">
    <property type="entry name" value="OLF"/>
    <property type="match status" value="1"/>
</dbReference>
<evidence type="ECO:0000256" key="2">
    <source>
        <dbReference type="ARBA" id="ARBA00022525"/>
    </source>
</evidence>
<organism evidence="6 7">
    <name type="scientific">Ascaris lumbricoides</name>
    <name type="common">Giant roundworm</name>
    <dbReference type="NCBI Taxonomy" id="6252"/>
    <lineage>
        <taxon>Eukaryota</taxon>
        <taxon>Metazoa</taxon>
        <taxon>Ecdysozoa</taxon>
        <taxon>Nematoda</taxon>
        <taxon>Chromadorea</taxon>
        <taxon>Rhabditida</taxon>
        <taxon>Spirurina</taxon>
        <taxon>Ascaridomorpha</taxon>
        <taxon>Ascaridoidea</taxon>
        <taxon>Ascarididae</taxon>
        <taxon>Ascaris</taxon>
    </lineage>
</organism>
<evidence type="ECO:0000313" key="6">
    <source>
        <dbReference type="Proteomes" id="UP000036681"/>
    </source>
</evidence>
<dbReference type="Proteomes" id="UP000036681">
    <property type="component" value="Unplaced"/>
</dbReference>
<feature type="compositionally biased region" description="Basic and acidic residues" evidence="4">
    <location>
        <begin position="82"/>
        <end position="98"/>
    </location>
</feature>
<comment type="subcellular location">
    <subcellularLocation>
        <location evidence="1">Secreted</location>
    </subcellularLocation>
</comment>
<protein>
    <submittedName>
        <fullName evidence="7">Olfactomedin-like domain-containing protein</fullName>
    </submittedName>
</protein>
<dbReference type="PANTHER" id="PTHR23192">
    <property type="entry name" value="OLFACTOMEDIN-RELATED"/>
    <property type="match status" value="1"/>
</dbReference>
<dbReference type="GO" id="GO:0005615">
    <property type="term" value="C:extracellular space"/>
    <property type="evidence" value="ECO:0007669"/>
    <property type="project" value="TreeGrafter"/>
</dbReference>
<dbReference type="SMART" id="SM00284">
    <property type="entry name" value="OLF"/>
    <property type="match status" value="1"/>
</dbReference>
<dbReference type="AlphaFoldDB" id="A0A0M3HZP9"/>
<keyword evidence="2" id="KW-0964">Secreted</keyword>